<protein>
    <recommendedName>
        <fullName evidence="4">ABC transporter domain-containing protein</fullName>
    </recommendedName>
</protein>
<keyword evidence="2" id="KW-0547">Nucleotide-binding</keyword>
<proteinExistence type="predicted"/>
<dbReference type="PROSITE" id="PS50893">
    <property type="entry name" value="ABC_TRANSPORTER_2"/>
    <property type="match status" value="1"/>
</dbReference>
<gene>
    <name evidence="5" type="ORF">AMJ40_00595</name>
</gene>
<dbReference type="Pfam" id="PF00005">
    <property type="entry name" value="ABC_tran"/>
    <property type="match status" value="1"/>
</dbReference>
<dbReference type="InterPro" id="IPR017871">
    <property type="entry name" value="ABC_transporter-like_CS"/>
</dbReference>
<evidence type="ECO:0000313" key="5">
    <source>
        <dbReference type="EMBL" id="KPJ51238.1"/>
    </source>
</evidence>
<dbReference type="FunFam" id="3.40.50.300:FF:000134">
    <property type="entry name" value="Iron-enterobactin ABC transporter ATP-binding protein"/>
    <property type="match status" value="1"/>
</dbReference>
<accession>A0A0S7WM41</accession>
<dbReference type="PANTHER" id="PTHR42734">
    <property type="entry name" value="METAL TRANSPORT SYSTEM ATP-BINDING PROTEIN TM_0124-RELATED"/>
    <property type="match status" value="1"/>
</dbReference>
<reference evidence="5 6" key="1">
    <citation type="journal article" date="2015" name="Microbiome">
        <title>Genomic resolution of linkages in carbon, nitrogen, and sulfur cycling among widespread estuary sediment bacteria.</title>
        <authorList>
            <person name="Baker B.J."/>
            <person name="Lazar C.S."/>
            <person name="Teske A.P."/>
            <person name="Dick G.J."/>
        </authorList>
    </citation>
    <scope>NUCLEOTIDE SEQUENCE [LARGE SCALE GENOMIC DNA]</scope>
    <source>
        <strain evidence="5">DG_26</strain>
    </source>
</reference>
<name>A0A0S7WM41_UNCT6</name>
<dbReference type="SMART" id="SM00382">
    <property type="entry name" value="AAA"/>
    <property type="match status" value="1"/>
</dbReference>
<dbReference type="EMBL" id="LIZT01000004">
    <property type="protein sequence ID" value="KPJ51238.1"/>
    <property type="molecule type" value="Genomic_DNA"/>
</dbReference>
<dbReference type="InterPro" id="IPR050153">
    <property type="entry name" value="Metal_Ion_Import_ABC"/>
</dbReference>
<evidence type="ECO:0000256" key="3">
    <source>
        <dbReference type="ARBA" id="ARBA00022840"/>
    </source>
</evidence>
<evidence type="ECO:0000313" key="6">
    <source>
        <dbReference type="Proteomes" id="UP000051124"/>
    </source>
</evidence>
<comment type="caution">
    <text evidence="5">The sequence shown here is derived from an EMBL/GenBank/DDBJ whole genome shotgun (WGS) entry which is preliminary data.</text>
</comment>
<dbReference type="AlphaFoldDB" id="A0A0S7WM41"/>
<dbReference type="GO" id="GO:0005524">
    <property type="term" value="F:ATP binding"/>
    <property type="evidence" value="ECO:0007669"/>
    <property type="project" value="UniProtKB-KW"/>
</dbReference>
<evidence type="ECO:0000259" key="4">
    <source>
        <dbReference type="PROSITE" id="PS50893"/>
    </source>
</evidence>
<keyword evidence="1" id="KW-0813">Transport</keyword>
<dbReference type="InterPro" id="IPR027417">
    <property type="entry name" value="P-loop_NTPase"/>
</dbReference>
<dbReference type="PROSITE" id="PS00211">
    <property type="entry name" value="ABC_TRANSPORTER_1"/>
    <property type="match status" value="1"/>
</dbReference>
<organism evidence="5 6">
    <name type="scientific">candidate division TA06 bacterium DG_26</name>
    <dbReference type="NCBI Taxonomy" id="1703771"/>
    <lineage>
        <taxon>Bacteria</taxon>
        <taxon>Bacteria division TA06</taxon>
    </lineage>
</organism>
<dbReference type="Gene3D" id="3.40.50.300">
    <property type="entry name" value="P-loop containing nucleotide triphosphate hydrolases"/>
    <property type="match status" value="1"/>
</dbReference>
<evidence type="ECO:0000256" key="1">
    <source>
        <dbReference type="ARBA" id="ARBA00022448"/>
    </source>
</evidence>
<dbReference type="InterPro" id="IPR003439">
    <property type="entry name" value="ABC_transporter-like_ATP-bd"/>
</dbReference>
<dbReference type="SUPFAM" id="SSF52540">
    <property type="entry name" value="P-loop containing nucleoside triphosphate hydrolases"/>
    <property type="match status" value="1"/>
</dbReference>
<dbReference type="InterPro" id="IPR003593">
    <property type="entry name" value="AAA+_ATPase"/>
</dbReference>
<dbReference type="CDD" id="cd03235">
    <property type="entry name" value="ABC_Metallic_Cations"/>
    <property type="match status" value="1"/>
</dbReference>
<feature type="domain" description="ABC transporter" evidence="4">
    <location>
        <begin position="5"/>
        <end position="243"/>
    </location>
</feature>
<dbReference type="GO" id="GO:0016887">
    <property type="term" value="F:ATP hydrolysis activity"/>
    <property type="evidence" value="ECO:0007669"/>
    <property type="project" value="InterPro"/>
</dbReference>
<evidence type="ECO:0000256" key="2">
    <source>
        <dbReference type="ARBA" id="ARBA00022741"/>
    </source>
</evidence>
<sequence length="255" mass="27692">MRSVVQLHSVTVSHRDAFALKEISMTVDAGEFVTVIGPNGAGKTTLLRVVNGLQQISGGSVLVMGINLNHHNGAGIRKRIGYVPQIVTVDPRLPISVREVVMMGRYGRIGILREPDGEDRKVVQDVIQLVGTSTLADRPIGHLSGGEQQKVAIARALAQQPHLLLLDEPTANLDLAAQKDITQLVDRIYAREGLTVILVTHLIDRIPESCSRVILLKDGRLKVDGEPSKVLTEENLSSLYGCNVKRVDATGFMFG</sequence>
<keyword evidence="3" id="KW-0067">ATP-binding</keyword>
<dbReference type="Proteomes" id="UP000051124">
    <property type="component" value="Unassembled WGS sequence"/>
</dbReference>